<reference evidence="1 2" key="1">
    <citation type="journal article" date="2010" name="Environ. Microbiol.">
        <title>Genomic analysis of oceanic cyanobacterial myoviruses compared with T4-like myoviruses from diverse hosts and environments.</title>
        <authorList>
            <person name="Sullivan M.B."/>
            <person name="Huang K.H."/>
            <person name="Ignacio-Espinoza J.C."/>
            <person name="Berlin A.M."/>
            <person name="Kelly L."/>
            <person name="Weigele P.R."/>
            <person name="DeFrancesco A.S."/>
            <person name="Kern S.E."/>
            <person name="Thompson L.R."/>
            <person name="Young S."/>
            <person name="Yandava C."/>
            <person name="Fu R."/>
            <person name="Krastins B."/>
            <person name="Chase M."/>
            <person name="Sarracino D."/>
            <person name="Osburne M.S."/>
            <person name="Henn M.R."/>
            <person name="Chisholm S.W."/>
        </authorList>
    </citation>
    <scope>NUCLEOTIDE SEQUENCE [LARGE SCALE GENOMIC DNA]</scope>
    <source>
        <strain evidence="1">6501-1</strain>
    </source>
</reference>
<dbReference type="KEGG" id="vg:10327580"/>
<keyword evidence="2" id="KW-1185">Reference proteome</keyword>
<evidence type="ECO:0000313" key="2">
    <source>
        <dbReference type="Proteomes" id="UP000006523"/>
    </source>
</evidence>
<dbReference type="EMBL" id="GU071094">
    <property type="protein sequence ID" value="ADO97302.1"/>
    <property type="molecule type" value="Genomic_DNA"/>
</dbReference>
<dbReference type="GeneID" id="10327580"/>
<protein>
    <submittedName>
        <fullName evidence="1">Uncharacterized protein</fullName>
    </submittedName>
</protein>
<evidence type="ECO:0000313" key="1">
    <source>
        <dbReference type="EMBL" id="ADO97302.1"/>
    </source>
</evidence>
<sequence>MAAGKLTVTNIAGTPAINLPVHDVDNLPKGTVGDLIYVKTGLNQGTLYCFRTNPDTSVNEWVALS</sequence>
<name>E3SI55_9CAUD</name>
<organism evidence="1 2">
    <name type="scientific">Synechococcus phage S-SM1</name>
    <dbReference type="NCBI Taxonomy" id="444859"/>
    <lineage>
        <taxon>Viruses</taxon>
        <taxon>Duplodnaviria</taxon>
        <taxon>Heunggongvirae</taxon>
        <taxon>Uroviricota</taxon>
        <taxon>Caudoviricetes</taxon>
        <taxon>Pantevenvirales</taxon>
        <taxon>Kyanoviridae</taxon>
        <taxon>Thetisvirus</taxon>
        <taxon>Thetisvirus ssm1</taxon>
    </lineage>
</organism>
<accession>E3SI55</accession>
<dbReference type="RefSeq" id="YP_004322939.1">
    <property type="nucleotide sequence ID" value="NC_015282.1"/>
</dbReference>
<gene>
    <name evidence="1" type="ORF">SSM1_048</name>
</gene>
<dbReference type="Proteomes" id="UP000006523">
    <property type="component" value="Segment"/>
</dbReference>
<proteinExistence type="predicted"/>